<keyword evidence="3" id="KW-1185">Reference proteome</keyword>
<dbReference type="AlphaFoldDB" id="A0A1J4KR24"/>
<dbReference type="Gene3D" id="3.40.50.11350">
    <property type="match status" value="1"/>
</dbReference>
<reference evidence="2" key="1">
    <citation type="submission" date="2016-10" db="EMBL/GenBank/DDBJ databases">
        <authorList>
            <person name="Benchimol M."/>
            <person name="Almeida L.G."/>
            <person name="Vasconcelos A.T."/>
            <person name="Perreira-Neves A."/>
            <person name="Rosa I.A."/>
            <person name="Tasca T."/>
            <person name="Bogo M.R."/>
            <person name="de Souza W."/>
        </authorList>
    </citation>
    <scope>NUCLEOTIDE SEQUENCE [LARGE SCALE GENOMIC DNA]</scope>
    <source>
        <strain evidence="2">K</strain>
    </source>
</reference>
<protein>
    <submittedName>
        <fullName evidence="2">Uncharacterized protein</fullName>
    </submittedName>
</protein>
<proteinExistence type="predicted"/>
<evidence type="ECO:0000313" key="2">
    <source>
        <dbReference type="EMBL" id="OHT13711.1"/>
    </source>
</evidence>
<dbReference type="RefSeq" id="XP_068366847.1">
    <property type="nucleotide sequence ID" value="XM_068514717.1"/>
</dbReference>
<organism evidence="2 3">
    <name type="scientific">Tritrichomonas foetus</name>
    <dbReference type="NCBI Taxonomy" id="1144522"/>
    <lineage>
        <taxon>Eukaryota</taxon>
        <taxon>Metamonada</taxon>
        <taxon>Parabasalia</taxon>
        <taxon>Tritrichomonadida</taxon>
        <taxon>Tritrichomonadidae</taxon>
        <taxon>Tritrichomonas</taxon>
    </lineage>
</organism>
<feature type="transmembrane region" description="Helical" evidence="1">
    <location>
        <begin position="12"/>
        <end position="39"/>
    </location>
</feature>
<keyword evidence="1" id="KW-1133">Transmembrane helix</keyword>
<evidence type="ECO:0000256" key="1">
    <source>
        <dbReference type="SAM" id="Phobius"/>
    </source>
</evidence>
<comment type="caution">
    <text evidence="2">The sequence shown here is derived from an EMBL/GenBank/DDBJ whole genome shotgun (WGS) entry which is preliminary data.</text>
</comment>
<keyword evidence="1" id="KW-0472">Membrane</keyword>
<dbReference type="Proteomes" id="UP000179807">
    <property type="component" value="Unassembled WGS sequence"/>
</dbReference>
<accession>A0A1J4KR24</accession>
<sequence>MFDRMKPNIFTLNFFFFFFLFFSPILFLLKSAVLLEIIIRISPTIIYFMRDYENFHFVNKWIENRSQNCEDYIYSNVSIGVANQMLTYLTVILLSNYHQKISMLPQLKYIQFPNVVTITSKVNQSCPKYNGNRAFFPFLKEIDFVPNYVISISPQFPHYLFFCDQYSFFFFHHFDENIFYFFFNFFILFPKEIYISSLLIFNTIPNNLFLFGIHLRFHANNFQFMKNTSETFKIVLPFLQNMIARKNLIFYLASDNEQIIGVISSLFGSKCISAQIIHQPDSDSSISLIDFVSLIYCQQRLLTQFSTFSCCTMLKTNKKAYYFQRGFSFILKYKSCLAGLITIFRVDYKPYRLSCNSQLFLQQTNIKSLRKTIKYLVI</sequence>
<name>A0A1J4KR24_9EUKA</name>
<keyword evidence="1" id="KW-0812">Transmembrane</keyword>
<evidence type="ECO:0000313" key="3">
    <source>
        <dbReference type="Proteomes" id="UP000179807"/>
    </source>
</evidence>
<dbReference type="VEuPathDB" id="TrichDB:TRFO_43276"/>
<dbReference type="GeneID" id="94849421"/>
<feature type="transmembrane region" description="Helical" evidence="1">
    <location>
        <begin position="73"/>
        <end position="94"/>
    </location>
</feature>
<dbReference type="EMBL" id="MLAK01000487">
    <property type="protein sequence ID" value="OHT13711.1"/>
    <property type="molecule type" value="Genomic_DNA"/>
</dbReference>
<gene>
    <name evidence="2" type="ORF">TRFO_43276</name>
</gene>